<reference evidence="3" key="1">
    <citation type="submission" date="2024-03" db="EMBL/GenBank/DDBJ databases">
        <title>WGS assembly of Saponaria officinalis var. Norfolk2.</title>
        <authorList>
            <person name="Jenkins J."/>
            <person name="Shu S."/>
            <person name="Grimwood J."/>
            <person name="Barry K."/>
            <person name="Goodstein D."/>
            <person name="Schmutz J."/>
            <person name="Leebens-Mack J."/>
            <person name="Osbourn A."/>
        </authorList>
    </citation>
    <scope>NUCLEOTIDE SEQUENCE [LARGE SCALE GENOMIC DNA]</scope>
    <source>
        <strain evidence="3">JIC</strain>
    </source>
</reference>
<feature type="transmembrane region" description="Helical" evidence="1">
    <location>
        <begin position="199"/>
        <end position="221"/>
    </location>
</feature>
<evidence type="ECO:0000256" key="1">
    <source>
        <dbReference type="SAM" id="Phobius"/>
    </source>
</evidence>
<dbReference type="InterPro" id="IPR044794">
    <property type="entry name" value="APRL5/7"/>
</dbReference>
<feature type="chain" id="PRO_5043564880" description="Thioredoxin domain-containing protein" evidence="2">
    <location>
        <begin position="25"/>
        <end position="303"/>
    </location>
</feature>
<keyword evidence="1" id="KW-1133">Transmembrane helix</keyword>
<dbReference type="Proteomes" id="UP001443914">
    <property type="component" value="Unassembled WGS sequence"/>
</dbReference>
<feature type="signal peptide" evidence="2">
    <location>
        <begin position="1"/>
        <end position="24"/>
    </location>
</feature>
<dbReference type="PANTHER" id="PTHR47126">
    <property type="entry name" value="5'-ADENYLYLSULFATE REDUCTASE-LIKE 7"/>
    <property type="match status" value="1"/>
</dbReference>
<keyword evidence="4" id="KW-1185">Reference proteome</keyword>
<evidence type="ECO:0000313" key="3">
    <source>
        <dbReference type="EMBL" id="KAK9736064.1"/>
    </source>
</evidence>
<gene>
    <name evidence="3" type="ORF">RND81_04G247600</name>
</gene>
<dbReference type="SUPFAM" id="SSF52833">
    <property type="entry name" value="Thioredoxin-like"/>
    <property type="match status" value="1"/>
</dbReference>
<dbReference type="AlphaFoldDB" id="A0AAW1LPP3"/>
<comment type="caution">
    <text evidence="3">The sequence shown here is derived from an EMBL/GenBank/DDBJ whole genome shotgun (WGS) entry which is preliminary data.</text>
</comment>
<proteinExistence type="predicted"/>
<keyword evidence="1" id="KW-0812">Transmembrane</keyword>
<organism evidence="3 4">
    <name type="scientific">Saponaria officinalis</name>
    <name type="common">Common soapwort</name>
    <name type="synonym">Lychnis saponaria</name>
    <dbReference type="NCBI Taxonomy" id="3572"/>
    <lineage>
        <taxon>Eukaryota</taxon>
        <taxon>Viridiplantae</taxon>
        <taxon>Streptophyta</taxon>
        <taxon>Embryophyta</taxon>
        <taxon>Tracheophyta</taxon>
        <taxon>Spermatophyta</taxon>
        <taxon>Magnoliopsida</taxon>
        <taxon>eudicotyledons</taxon>
        <taxon>Gunneridae</taxon>
        <taxon>Pentapetalae</taxon>
        <taxon>Caryophyllales</taxon>
        <taxon>Caryophyllaceae</taxon>
        <taxon>Caryophylleae</taxon>
        <taxon>Saponaria</taxon>
    </lineage>
</organism>
<dbReference type="PANTHER" id="PTHR47126:SF3">
    <property type="entry name" value="5'-ADENYLYLSULFATE REDUCTASE-LIKE 5"/>
    <property type="match status" value="1"/>
</dbReference>
<evidence type="ECO:0000256" key="2">
    <source>
        <dbReference type="SAM" id="SignalP"/>
    </source>
</evidence>
<protein>
    <recommendedName>
        <fullName evidence="5">Thioredoxin domain-containing protein</fullName>
    </recommendedName>
</protein>
<name>A0AAW1LPP3_SAPOF</name>
<sequence>MASSSSSLVVLVVVVVLLATRVSSSSSWDRFSGRWMPFIQHLQGRCPARVVCSHPIQMDGHSFERLLSSLSINMHLAVLFYDHNSPFSTTASSNFHLLASIFPHLPHIALHKSLVMPSLFSRYNIHSLPALFILNKTGQMRYYGHKDLHSMMLFYERTLAHDLVEYHDYDKGSDQMDGQMEFQRWYQLTWSEMLEKEPFLVFAIMFLVVRASLYLYSGIWYRVVGVWNWCKQQLNLGMFEESRHLLGQVVNLIDVKRVWCKLKLCKIRNFENGARSARVWASSLASVSLGETSSARPSSSLES</sequence>
<dbReference type="InterPro" id="IPR036249">
    <property type="entry name" value="Thioredoxin-like_sf"/>
</dbReference>
<dbReference type="EMBL" id="JBDFQZ010000004">
    <property type="protein sequence ID" value="KAK9736064.1"/>
    <property type="molecule type" value="Genomic_DNA"/>
</dbReference>
<evidence type="ECO:0008006" key="5">
    <source>
        <dbReference type="Google" id="ProtNLM"/>
    </source>
</evidence>
<evidence type="ECO:0000313" key="4">
    <source>
        <dbReference type="Proteomes" id="UP001443914"/>
    </source>
</evidence>
<accession>A0AAW1LPP3</accession>
<keyword evidence="1" id="KW-0472">Membrane</keyword>
<keyword evidence="2" id="KW-0732">Signal</keyword>